<dbReference type="EMBL" id="CP002879">
    <property type="protein sequence ID" value="AEI82153.1"/>
    <property type="molecule type" value="Genomic_DNA"/>
</dbReference>
<sequence>MQKHERAALGNAQARASSLDETGKVGLEPKHKIQYADLAMKNFDAIMTAYGPVVDGVDLPALGADELNLIAKRACKGGDSQPYRLPDMGHSDP</sequence>
<keyword evidence="2" id="KW-0614">Plasmid</keyword>
<dbReference type="AlphaFoldDB" id="F8GXT3"/>
<organism evidence="2 3">
    <name type="scientific">Cupriavidus necator (strain ATCC 43291 / DSM 13513 / CCUG 52238 / LMG 8453 / N-1)</name>
    <name type="common">Ralstonia eutropha</name>
    <dbReference type="NCBI Taxonomy" id="1042878"/>
    <lineage>
        <taxon>Bacteria</taxon>
        <taxon>Pseudomonadati</taxon>
        <taxon>Pseudomonadota</taxon>
        <taxon>Betaproteobacteria</taxon>
        <taxon>Burkholderiales</taxon>
        <taxon>Burkholderiaceae</taxon>
        <taxon>Cupriavidus</taxon>
    </lineage>
</organism>
<dbReference type="Proteomes" id="UP000006798">
    <property type="component" value="Plasmid pBB1"/>
</dbReference>
<accession>F8GXT3</accession>
<protein>
    <submittedName>
        <fullName evidence="2">Uncharacterized protein</fullName>
    </submittedName>
</protein>
<reference evidence="2 3" key="1">
    <citation type="journal article" date="2011" name="J. Bacteriol.">
        <title>Complete genome sequence of the type strain Cupriavidus necator N-1.</title>
        <authorList>
            <person name="Poehlein A."/>
            <person name="Kusian B."/>
            <person name="Friedrich B."/>
            <person name="Daniel R."/>
            <person name="Bowien B."/>
        </authorList>
    </citation>
    <scope>NUCLEOTIDE SEQUENCE [LARGE SCALE GENOMIC DNA]</scope>
    <source>
        <strain evidence="3">ATCC 43291 / DSM 13513 / CCUG 52238 / LMG 8453 / N-1</strain>
        <plasmid evidence="2 3">pBB1</plasmid>
    </source>
</reference>
<feature type="region of interest" description="Disordered" evidence="1">
    <location>
        <begin position="1"/>
        <end position="26"/>
    </location>
</feature>
<evidence type="ECO:0000313" key="2">
    <source>
        <dbReference type="EMBL" id="AEI82153.1"/>
    </source>
</evidence>
<dbReference type="HOGENOM" id="CLU_2394786_0_0_4"/>
<dbReference type="RefSeq" id="WP_013959191.1">
    <property type="nucleotide sequence ID" value="NC_015727.1"/>
</dbReference>
<proteinExistence type="predicted"/>
<dbReference type="KEGG" id="cnc:CNE_BB1p07360"/>
<name>F8GXT3_CUPNN</name>
<geneLocation type="plasmid" evidence="2 3">
    <name>pBB1</name>
</geneLocation>
<dbReference type="GeneID" id="34312139"/>
<evidence type="ECO:0000256" key="1">
    <source>
        <dbReference type="SAM" id="MobiDB-lite"/>
    </source>
</evidence>
<gene>
    <name evidence="2" type="ordered locus">CNE_BB1p07360</name>
</gene>
<evidence type="ECO:0000313" key="3">
    <source>
        <dbReference type="Proteomes" id="UP000006798"/>
    </source>
</evidence>